<dbReference type="InParanoid" id="A0A0V1BMD2"/>
<dbReference type="AlphaFoldDB" id="A0A0V1BMD2"/>
<sequence length="193" mass="22312">MVRHKNQENMGPKHFDYLVRVVHSPAQSIDFKISCERQPRQIAGSKQSPLLLVEALECQRLPHNKCATSTQSNNILWTAHSGERKPTKREARQLFTRNEYVKTILTCSQLIYEIIAVHLRISPVGLMTTSRNLRSISFVGGACRQLWTKWQSEKHRHETNYASVGSPEERCRHYLKTMAERVHLDDKDTLSDC</sequence>
<keyword evidence="2" id="KW-1185">Reference proteome</keyword>
<dbReference type="EMBL" id="JYDH01000027">
    <property type="protein sequence ID" value="KRY38205.1"/>
    <property type="molecule type" value="Genomic_DNA"/>
</dbReference>
<gene>
    <name evidence="1" type="ORF">T01_9612</name>
</gene>
<evidence type="ECO:0000313" key="1">
    <source>
        <dbReference type="EMBL" id="KRY38205.1"/>
    </source>
</evidence>
<reference evidence="1 2" key="1">
    <citation type="submission" date="2015-01" db="EMBL/GenBank/DDBJ databases">
        <title>Evolution of Trichinella species and genotypes.</title>
        <authorList>
            <person name="Korhonen P.K."/>
            <person name="Edoardo P."/>
            <person name="Giuseppe L.R."/>
            <person name="Gasser R.B."/>
        </authorList>
    </citation>
    <scope>NUCLEOTIDE SEQUENCE [LARGE SCALE GENOMIC DNA]</scope>
    <source>
        <strain evidence="1">ISS3</strain>
    </source>
</reference>
<organism evidence="1 2">
    <name type="scientific">Trichinella spiralis</name>
    <name type="common">Trichina worm</name>
    <dbReference type="NCBI Taxonomy" id="6334"/>
    <lineage>
        <taxon>Eukaryota</taxon>
        <taxon>Metazoa</taxon>
        <taxon>Ecdysozoa</taxon>
        <taxon>Nematoda</taxon>
        <taxon>Enoplea</taxon>
        <taxon>Dorylaimia</taxon>
        <taxon>Trichinellida</taxon>
        <taxon>Trichinellidae</taxon>
        <taxon>Trichinella</taxon>
    </lineage>
</organism>
<dbReference type="OrthoDB" id="5938352at2759"/>
<dbReference type="Proteomes" id="UP000054776">
    <property type="component" value="Unassembled WGS sequence"/>
</dbReference>
<comment type="caution">
    <text evidence="1">The sequence shown here is derived from an EMBL/GenBank/DDBJ whole genome shotgun (WGS) entry which is preliminary data.</text>
</comment>
<accession>A0A0V1BMD2</accession>
<name>A0A0V1BMD2_TRISP</name>
<evidence type="ECO:0000313" key="2">
    <source>
        <dbReference type="Proteomes" id="UP000054776"/>
    </source>
</evidence>
<proteinExistence type="predicted"/>
<protein>
    <submittedName>
        <fullName evidence="1">Uncharacterized protein</fullName>
    </submittedName>
</protein>